<dbReference type="PANTHER" id="PTHR12121">
    <property type="entry name" value="CARBON CATABOLITE REPRESSOR PROTEIN 4"/>
    <property type="match status" value="1"/>
</dbReference>
<keyword evidence="1" id="KW-0732">Signal</keyword>
<proteinExistence type="predicted"/>
<dbReference type="InterPro" id="IPR005135">
    <property type="entry name" value="Endo/exonuclease/phosphatase"/>
</dbReference>
<dbReference type="Proteomes" id="UP000252733">
    <property type="component" value="Unassembled WGS sequence"/>
</dbReference>
<dbReference type="InterPro" id="IPR050410">
    <property type="entry name" value="CCR4/nocturin_mRNA_transcr"/>
</dbReference>
<gene>
    <name evidence="3" type="ORF">DFO77_11631</name>
</gene>
<comment type="caution">
    <text evidence="3">The sequence shown here is derived from an EMBL/GenBank/DDBJ whole genome shotgun (WGS) entry which is preliminary data.</text>
</comment>
<evidence type="ECO:0000313" key="3">
    <source>
        <dbReference type="EMBL" id="RCW31964.1"/>
    </source>
</evidence>
<dbReference type="Pfam" id="PF03372">
    <property type="entry name" value="Exo_endo_phos"/>
    <property type="match status" value="1"/>
</dbReference>
<dbReference type="CDD" id="cd09083">
    <property type="entry name" value="EEP-1"/>
    <property type="match status" value="1"/>
</dbReference>
<protein>
    <submittedName>
        <fullName evidence="3">Endonuclease/exonuclease/phosphatase family metal-dependent hydrolase</fullName>
    </submittedName>
</protein>
<dbReference type="InterPro" id="IPR036691">
    <property type="entry name" value="Endo/exonu/phosph_ase_sf"/>
</dbReference>
<dbReference type="RefSeq" id="WP_258176598.1">
    <property type="nucleotide sequence ID" value="NZ_PVTS01000003.1"/>
</dbReference>
<dbReference type="AlphaFoldDB" id="A0A2T0XR62"/>
<organism evidence="3 4">
    <name type="scientific">Marinilabilia salmonicolor</name>
    <dbReference type="NCBI Taxonomy" id="989"/>
    <lineage>
        <taxon>Bacteria</taxon>
        <taxon>Pseudomonadati</taxon>
        <taxon>Bacteroidota</taxon>
        <taxon>Bacteroidia</taxon>
        <taxon>Marinilabiliales</taxon>
        <taxon>Marinilabiliaceae</taxon>
        <taxon>Marinilabilia</taxon>
    </lineage>
</organism>
<feature type="signal peptide" evidence="1">
    <location>
        <begin position="1"/>
        <end position="22"/>
    </location>
</feature>
<dbReference type="EMBL" id="QPIZ01000016">
    <property type="protein sequence ID" value="RCW31964.1"/>
    <property type="molecule type" value="Genomic_DNA"/>
</dbReference>
<dbReference type="STRING" id="1168289.GCA_000259075_00379"/>
<name>A0A2T0XR62_9BACT</name>
<evidence type="ECO:0000259" key="2">
    <source>
        <dbReference type="Pfam" id="PF03372"/>
    </source>
</evidence>
<dbReference type="PANTHER" id="PTHR12121:SF36">
    <property type="entry name" value="ENDONUCLEASE_EXONUCLEASE_PHOSPHATASE DOMAIN-CONTAINING PROTEIN"/>
    <property type="match status" value="1"/>
</dbReference>
<sequence>MKTLFLSMVMALLLLTSCTNHKASLEVISFNIRLDHEGDGINQWKHRIPLVQSYLEEKKPAIIGMQEVLPNQLDDLKNIMEGYNFVAAGREDGINKGEACPVFFDKELLSLKDSGHFWLSETPEDPGSMSWGTHYPRIVTWTKLKIKENGKTLFFFNTHFSHISEEARIKSAEMLLQEIKRIAGVEPVILTGDFNTPAESGPYNTIINSADENFRLLNAEEIAETKSHGNITYNAFDPGYEGTRIDFIFVSESLKVKEHTVDEIKQDSLFISDHFPVRALLLLKRETTAIKPSNN</sequence>
<evidence type="ECO:0000313" key="4">
    <source>
        <dbReference type="Proteomes" id="UP000252733"/>
    </source>
</evidence>
<dbReference type="SUPFAM" id="SSF56219">
    <property type="entry name" value="DNase I-like"/>
    <property type="match status" value="1"/>
</dbReference>
<keyword evidence="3" id="KW-0255">Endonuclease</keyword>
<keyword evidence="3" id="KW-0269">Exonuclease</keyword>
<evidence type="ECO:0000256" key="1">
    <source>
        <dbReference type="SAM" id="SignalP"/>
    </source>
</evidence>
<dbReference type="GO" id="GO:0004519">
    <property type="term" value="F:endonuclease activity"/>
    <property type="evidence" value="ECO:0007669"/>
    <property type="project" value="UniProtKB-KW"/>
</dbReference>
<dbReference type="GO" id="GO:0000175">
    <property type="term" value="F:3'-5'-RNA exonuclease activity"/>
    <property type="evidence" value="ECO:0007669"/>
    <property type="project" value="TreeGrafter"/>
</dbReference>
<keyword evidence="4" id="KW-1185">Reference proteome</keyword>
<accession>A0A2T0XR62</accession>
<dbReference type="Gene3D" id="3.60.10.10">
    <property type="entry name" value="Endonuclease/exonuclease/phosphatase"/>
    <property type="match status" value="1"/>
</dbReference>
<feature type="domain" description="Endonuclease/exonuclease/phosphatase" evidence="2">
    <location>
        <begin position="28"/>
        <end position="274"/>
    </location>
</feature>
<reference evidence="3 4" key="1">
    <citation type="submission" date="2018-07" db="EMBL/GenBank/DDBJ databases">
        <title>Freshwater and sediment microbial communities from various areas in North America, analyzing microbe dynamics in response to fracking.</title>
        <authorList>
            <person name="Lamendella R."/>
        </authorList>
    </citation>
    <scope>NUCLEOTIDE SEQUENCE [LARGE SCALE GENOMIC DNA]</scope>
    <source>
        <strain evidence="3 4">160A</strain>
    </source>
</reference>
<dbReference type="PROSITE" id="PS51257">
    <property type="entry name" value="PROKAR_LIPOPROTEIN"/>
    <property type="match status" value="1"/>
</dbReference>
<keyword evidence="3" id="KW-0378">Hydrolase</keyword>
<feature type="chain" id="PRO_5030056701" evidence="1">
    <location>
        <begin position="23"/>
        <end position="295"/>
    </location>
</feature>
<keyword evidence="3" id="KW-0540">Nuclease</keyword>